<evidence type="ECO:0008006" key="4">
    <source>
        <dbReference type="Google" id="ProtNLM"/>
    </source>
</evidence>
<name>A0ABQ2MKA0_9ACTN</name>
<organism evidence="2 3">
    <name type="scientific">Streptomyces daqingensis</name>
    <dbReference type="NCBI Taxonomy" id="1472640"/>
    <lineage>
        <taxon>Bacteria</taxon>
        <taxon>Bacillati</taxon>
        <taxon>Actinomycetota</taxon>
        <taxon>Actinomycetes</taxon>
        <taxon>Kitasatosporales</taxon>
        <taxon>Streptomycetaceae</taxon>
        <taxon>Streptomyces</taxon>
    </lineage>
</organism>
<reference evidence="3" key="1">
    <citation type="journal article" date="2019" name="Int. J. Syst. Evol. Microbiol.">
        <title>The Global Catalogue of Microorganisms (GCM) 10K type strain sequencing project: providing services to taxonomists for standard genome sequencing and annotation.</title>
        <authorList>
            <consortium name="The Broad Institute Genomics Platform"/>
            <consortium name="The Broad Institute Genome Sequencing Center for Infectious Disease"/>
            <person name="Wu L."/>
            <person name="Ma J."/>
        </authorList>
    </citation>
    <scope>NUCLEOTIDE SEQUENCE [LARGE SCALE GENOMIC DNA]</scope>
    <source>
        <strain evidence="3">CGMCC 4.7178</strain>
    </source>
</reference>
<gene>
    <name evidence="2" type="ORF">GCM10012287_42300</name>
</gene>
<evidence type="ECO:0000256" key="1">
    <source>
        <dbReference type="SAM" id="MobiDB-lite"/>
    </source>
</evidence>
<feature type="region of interest" description="Disordered" evidence="1">
    <location>
        <begin position="1"/>
        <end position="27"/>
    </location>
</feature>
<evidence type="ECO:0000313" key="3">
    <source>
        <dbReference type="Proteomes" id="UP000631535"/>
    </source>
</evidence>
<protein>
    <recommendedName>
        <fullName evidence="4">Signal transduction histidine kinase subgroup 3 dimerisation and phosphoacceptor domain-containing protein</fullName>
    </recommendedName>
</protein>
<dbReference type="Proteomes" id="UP000631535">
    <property type="component" value="Unassembled WGS sequence"/>
</dbReference>
<comment type="caution">
    <text evidence="2">The sequence shown here is derived from an EMBL/GenBank/DDBJ whole genome shotgun (WGS) entry which is preliminary data.</text>
</comment>
<feature type="region of interest" description="Disordered" evidence="1">
    <location>
        <begin position="59"/>
        <end position="116"/>
    </location>
</feature>
<feature type="compositionally biased region" description="Basic and acidic residues" evidence="1">
    <location>
        <begin position="1"/>
        <end position="17"/>
    </location>
</feature>
<proteinExistence type="predicted"/>
<dbReference type="EMBL" id="BMMP01000014">
    <property type="protein sequence ID" value="GGO54113.1"/>
    <property type="molecule type" value="Genomic_DNA"/>
</dbReference>
<keyword evidence="3" id="KW-1185">Reference proteome</keyword>
<accession>A0ABQ2MKA0</accession>
<feature type="compositionally biased region" description="Pro residues" evidence="1">
    <location>
        <begin position="103"/>
        <end position="116"/>
    </location>
</feature>
<sequence>MGDSKRQLAERVEDLSRTRSGAVDAHDSDLRGVERDLHDGTQAQLVSLATRLGLAFTATTVTKTRRGRPESQRRGVPLRPRPPRSSYVTSRNCSDMPRILPRAAPPPRGASLAAPP</sequence>
<evidence type="ECO:0000313" key="2">
    <source>
        <dbReference type="EMBL" id="GGO54113.1"/>
    </source>
</evidence>